<keyword evidence="3" id="KW-1185">Reference proteome</keyword>
<comment type="caution">
    <text evidence="2">The sequence shown here is derived from an EMBL/GenBank/DDBJ whole genome shotgun (WGS) entry which is preliminary data.</text>
</comment>
<evidence type="ECO:0008006" key="4">
    <source>
        <dbReference type="Google" id="ProtNLM"/>
    </source>
</evidence>
<sequence length="918" mass="96851">MTFPQTALPITTELYLNGAWTDISPDVYTRDRIRISRGRPDESRQVDAGRCSLTLNNRTRKYSPRNPTGPYYGQIGRNTPIRVSVNAGSSYLAMPGGTTPGVGASTPDAAALDITGDIDVRIDLTMSNWVTSGVLSAVDLCGKYVTGTNQRSWFLQQRNGFPYLEWSPDGITTVQVSATIPPVVPVGGRQAWRATLDVNNGSGGYTVTFYTAPTIAGPWAQLEQVVTTSGTTSIFNSTSSLRVGDATDLTFARPNGAIYAFQLRNGIGGTLVANPDFTVQTPGAASFVDSTGKTWTVGTGTTISNRKVRFVGEVPAWPVKADTSGMDAYIQIEAAGILRRLGQGSSPLQSAMRREFGNAARTGIVAYWPCEDGSAAVSFASAHAGESPMVVSGSVNPATFSGWSASDPLPTFTTTTAIVRGSVVPYAATDWAFLRTFVFIPTAVASSVRLLSFTTTGTARTWTLFLDPSGLTLKAYDVEGTEILNSGALFDLIGQPRQFGVELTRNGTGIDWRIIVFFIEDGLTNASITGTLASRTIGSVTQVRIGEDGGLDGISFGHVAVANTATAYQSTGNAILGWAGETASARIARLGLEELVPVSVYAPGTEPLGAQRSQTLLTVLQEAAAADHGILGEARNSTSLVYWDRVGLYNQGATATLNYPTKGHIQPPLDPVDDDQNVRNDITVTRIGGSSGRYTQTTGRMSVSDPPAGVGRYPDTPSLSLFAEGQAVQHASWLAHLGTVDEARYPAVNVSLQAAPSLIDAVAALDTGARLQITNPSSRYAPGAIDVIVQSYSETISQYQWDITFNCTPASPYTVGVVEDTVLGRADTDGSQLASGMTSTATSMSVAVTAGPLWITTASNPSDFPFDVLVGGERMTVTGVTGASSPQTFTVTRSVNGVVKAQTSATDVRLFQPTIVAL</sequence>
<proteinExistence type="predicted"/>
<protein>
    <recommendedName>
        <fullName evidence="4">Minor tail protein</fullName>
    </recommendedName>
</protein>
<dbReference type="Proteomes" id="UP001050808">
    <property type="component" value="Unassembled WGS sequence"/>
</dbReference>
<organism evidence="2 3">
    <name type="scientific">Streptomyces violascens</name>
    <dbReference type="NCBI Taxonomy" id="67381"/>
    <lineage>
        <taxon>Bacteria</taxon>
        <taxon>Bacillati</taxon>
        <taxon>Actinomycetota</taxon>
        <taxon>Actinomycetes</taxon>
        <taxon>Kitasatosporales</taxon>
        <taxon>Streptomycetaceae</taxon>
        <taxon>Streptomyces</taxon>
    </lineage>
</organism>
<gene>
    <name evidence="2" type="ORF">Sviol_63330</name>
</gene>
<evidence type="ECO:0000313" key="3">
    <source>
        <dbReference type="Proteomes" id="UP001050808"/>
    </source>
</evidence>
<evidence type="ECO:0000256" key="1">
    <source>
        <dbReference type="SAM" id="MobiDB-lite"/>
    </source>
</evidence>
<name>A0ABQ3QXB7_9ACTN</name>
<reference evidence="2" key="1">
    <citation type="submission" date="2024-05" db="EMBL/GenBank/DDBJ databases">
        <title>Whole genome shotgun sequence of Streptomyces violascens NBRC 12920.</title>
        <authorList>
            <person name="Komaki H."/>
            <person name="Tamura T."/>
        </authorList>
    </citation>
    <scope>NUCLEOTIDE SEQUENCE</scope>
    <source>
        <strain evidence="2">NBRC 12920</strain>
    </source>
</reference>
<evidence type="ECO:0000313" key="2">
    <source>
        <dbReference type="EMBL" id="GHI41925.1"/>
    </source>
</evidence>
<feature type="region of interest" description="Disordered" evidence="1">
    <location>
        <begin position="687"/>
        <end position="709"/>
    </location>
</feature>
<accession>A0ABQ3QXB7</accession>
<dbReference type="RefSeq" id="WP_189963446.1">
    <property type="nucleotide sequence ID" value="NZ_BMUA01000008.1"/>
</dbReference>
<dbReference type="EMBL" id="BNDY01000017">
    <property type="protein sequence ID" value="GHI41925.1"/>
    <property type="molecule type" value="Genomic_DNA"/>
</dbReference>
<feature type="compositionally biased region" description="Polar residues" evidence="1">
    <location>
        <begin position="692"/>
        <end position="701"/>
    </location>
</feature>